<comment type="similarity">
    <text evidence="2">Belongs to the NEMP family.</text>
</comment>
<dbReference type="InterPro" id="IPR019358">
    <property type="entry name" value="NEMP_fam"/>
</dbReference>
<evidence type="ECO:0000256" key="5">
    <source>
        <dbReference type="ARBA" id="ARBA00022989"/>
    </source>
</evidence>
<evidence type="ECO:0000313" key="11">
    <source>
        <dbReference type="Proteomes" id="UP001187471"/>
    </source>
</evidence>
<accession>A0AA88R464</accession>
<feature type="chain" id="PRO_5041694707" description="Transmembrane protein" evidence="9">
    <location>
        <begin position="27"/>
        <end position="239"/>
    </location>
</feature>
<dbReference type="AlphaFoldDB" id="A0AA88R464"/>
<organism evidence="10 11">
    <name type="scientific">Escallonia rubra</name>
    <dbReference type="NCBI Taxonomy" id="112253"/>
    <lineage>
        <taxon>Eukaryota</taxon>
        <taxon>Viridiplantae</taxon>
        <taxon>Streptophyta</taxon>
        <taxon>Embryophyta</taxon>
        <taxon>Tracheophyta</taxon>
        <taxon>Spermatophyta</taxon>
        <taxon>Magnoliopsida</taxon>
        <taxon>eudicotyledons</taxon>
        <taxon>Gunneridae</taxon>
        <taxon>Pentapetalae</taxon>
        <taxon>asterids</taxon>
        <taxon>campanulids</taxon>
        <taxon>Escalloniales</taxon>
        <taxon>Escalloniaceae</taxon>
        <taxon>Escallonia</taxon>
    </lineage>
</organism>
<evidence type="ECO:0000256" key="7">
    <source>
        <dbReference type="ARBA" id="ARBA00023242"/>
    </source>
</evidence>
<dbReference type="Pfam" id="PF10225">
    <property type="entry name" value="NEMP"/>
    <property type="match status" value="1"/>
</dbReference>
<dbReference type="PANTHER" id="PTHR31587:SF3">
    <property type="entry name" value="EXPRESSED PROTEIN"/>
    <property type="match status" value="1"/>
</dbReference>
<evidence type="ECO:0000256" key="6">
    <source>
        <dbReference type="ARBA" id="ARBA00023136"/>
    </source>
</evidence>
<evidence type="ECO:0000313" key="10">
    <source>
        <dbReference type="EMBL" id="KAK2982113.1"/>
    </source>
</evidence>
<comment type="subcellular location">
    <subcellularLocation>
        <location evidence="1">Nucleus inner membrane</location>
        <topology evidence="1">Multi-pass membrane protein</topology>
        <orientation evidence="1">Nucleoplasmic side</orientation>
    </subcellularLocation>
</comment>
<protein>
    <recommendedName>
        <fullName evidence="12">Transmembrane protein</fullName>
    </recommendedName>
</protein>
<feature type="signal peptide" evidence="9">
    <location>
        <begin position="1"/>
        <end position="26"/>
    </location>
</feature>
<evidence type="ECO:0000256" key="9">
    <source>
        <dbReference type="SAM" id="SignalP"/>
    </source>
</evidence>
<dbReference type="PANTHER" id="PTHR31587">
    <property type="entry name" value="TRANSMEMBRANE PROTEIN (DUF2215)"/>
    <property type="match status" value="1"/>
</dbReference>
<keyword evidence="11" id="KW-1185">Reference proteome</keyword>
<keyword evidence="6 8" id="KW-0472">Membrane</keyword>
<evidence type="ECO:0000256" key="8">
    <source>
        <dbReference type="SAM" id="Phobius"/>
    </source>
</evidence>
<feature type="transmembrane region" description="Helical" evidence="8">
    <location>
        <begin position="194"/>
        <end position="218"/>
    </location>
</feature>
<feature type="transmembrane region" description="Helical" evidence="8">
    <location>
        <begin position="159"/>
        <end position="182"/>
    </location>
</feature>
<keyword evidence="5 8" id="KW-1133">Transmembrane helix</keyword>
<evidence type="ECO:0000256" key="3">
    <source>
        <dbReference type="ARBA" id="ARBA00022692"/>
    </source>
</evidence>
<evidence type="ECO:0008006" key="12">
    <source>
        <dbReference type="Google" id="ProtNLM"/>
    </source>
</evidence>
<reference evidence="10" key="1">
    <citation type="submission" date="2022-12" db="EMBL/GenBank/DDBJ databases">
        <title>Draft genome assemblies for two species of Escallonia (Escalloniales).</title>
        <authorList>
            <person name="Chanderbali A."/>
            <person name="Dervinis C."/>
            <person name="Anghel I."/>
            <person name="Soltis D."/>
            <person name="Soltis P."/>
            <person name="Zapata F."/>
        </authorList>
    </citation>
    <scope>NUCLEOTIDE SEQUENCE</scope>
    <source>
        <strain evidence="10">UCBG92.1500</strain>
        <tissue evidence="10">Leaf</tissue>
    </source>
</reference>
<dbReference type="Proteomes" id="UP001187471">
    <property type="component" value="Unassembled WGS sequence"/>
</dbReference>
<evidence type="ECO:0000256" key="2">
    <source>
        <dbReference type="ARBA" id="ARBA00005748"/>
    </source>
</evidence>
<dbReference type="EMBL" id="JAVXUO010001465">
    <property type="protein sequence ID" value="KAK2982113.1"/>
    <property type="molecule type" value="Genomic_DNA"/>
</dbReference>
<keyword evidence="4 9" id="KW-0732">Signal</keyword>
<name>A0AA88R464_9ASTE</name>
<sequence length="239" mass="26486">MGVCTRSTATLLLLFSFSALTAISTSSYHETTLKVVDVSPVSLEDYSSATRGSKDALKCERVRVSGVSRFKLGSYANVFRITLAPSAEISERLHSRIVICFHHNASLGLCQCKKDDWKSVQKGLWSSAMSPYRNGFVDVKFVGDISGSVSVTVDEEAQVWRFLFLALGFFLLLLAPVISSWVPFYYSSSMAVGVLLVIVILLFQVCVFSHTCNISLLYRPPSKSLETPFTMATWEIVYC</sequence>
<dbReference type="GO" id="GO:0005637">
    <property type="term" value="C:nuclear inner membrane"/>
    <property type="evidence" value="ECO:0007669"/>
    <property type="project" value="UniProtKB-SubCell"/>
</dbReference>
<gene>
    <name evidence="10" type="ORF">RJ640_023395</name>
</gene>
<evidence type="ECO:0000256" key="1">
    <source>
        <dbReference type="ARBA" id="ARBA00004575"/>
    </source>
</evidence>
<keyword evidence="7" id="KW-0539">Nucleus</keyword>
<keyword evidence="3 8" id="KW-0812">Transmembrane</keyword>
<comment type="caution">
    <text evidence="10">The sequence shown here is derived from an EMBL/GenBank/DDBJ whole genome shotgun (WGS) entry which is preliminary data.</text>
</comment>
<proteinExistence type="inferred from homology"/>
<evidence type="ECO:0000256" key="4">
    <source>
        <dbReference type="ARBA" id="ARBA00022729"/>
    </source>
</evidence>